<dbReference type="EMBL" id="CM055098">
    <property type="protein sequence ID" value="KAJ7549268.1"/>
    <property type="molecule type" value="Genomic_DNA"/>
</dbReference>
<proteinExistence type="predicted"/>
<evidence type="ECO:0000313" key="1">
    <source>
        <dbReference type="EMBL" id="KAJ7549268.1"/>
    </source>
</evidence>
<dbReference type="Proteomes" id="UP001162992">
    <property type="component" value="Chromosome 7"/>
</dbReference>
<reference evidence="2" key="1">
    <citation type="journal article" date="2024" name="Proc. Natl. Acad. Sci. U.S.A.">
        <title>Extraordinary preservation of gene collinearity over three hundred million years revealed in homosporous lycophytes.</title>
        <authorList>
            <person name="Li C."/>
            <person name="Wickell D."/>
            <person name="Kuo L.Y."/>
            <person name="Chen X."/>
            <person name="Nie B."/>
            <person name="Liao X."/>
            <person name="Peng D."/>
            <person name="Ji J."/>
            <person name="Jenkins J."/>
            <person name="Williams M."/>
            <person name="Shu S."/>
            <person name="Plott C."/>
            <person name="Barry K."/>
            <person name="Rajasekar S."/>
            <person name="Grimwood J."/>
            <person name="Han X."/>
            <person name="Sun S."/>
            <person name="Hou Z."/>
            <person name="He W."/>
            <person name="Dai G."/>
            <person name="Sun C."/>
            <person name="Schmutz J."/>
            <person name="Leebens-Mack J.H."/>
            <person name="Li F.W."/>
            <person name="Wang L."/>
        </authorList>
    </citation>
    <scope>NUCLEOTIDE SEQUENCE [LARGE SCALE GENOMIC DNA]</scope>
    <source>
        <strain evidence="2">cv. PW_Plant_1</strain>
    </source>
</reference>
<comment type="caution">
    <text evidence="1">The sequence shown here is derived from an EMBL/GenBank/DDBJ whole genome shotgun (WGS) entry which is preliminary data.</text>
</comment>
<keyword evidence="2" id="KW-1185">Reference proteome</keyword>
<organism evidence="1 2">
    <name type="scientific">Diphasiastrum complanatum</name>
    <name type="common">Issler's clubmoss</name>
    <name type="synonym">Lycopodium complanatum</name>
    <dbReference type="NCBI Taxonomy" id="34168"/>
    <lineage>
        <taxon>Eukaryota</taxon>
        <taxon>Viridiplantae</taxon>
        <taxon>Streptophyta</taxon>
        <taxon>Embryophyta</taxon>
        <taxon>Tracheophyta</taxon>
        <taxon>Lycopodiopsida</taxon>
        <taxon>Lycopodiales</taxon>
        <taxon>Lycopodiaceae</taxon>
        <taxon>Lycopodioideae</taxon>
        <taxon>Diphasiastrum</taxon>
    </lineage>
</organism>
<evidence type="ECO:0000313" key="2">
    <source>
        <dbReference type="Proteomes" id="UP001162992"/>
    </source>
</evidence>
<sequence>MSLQAWHRRGNVLLVCGAIVVGGYVSYSVYRSQYVSRKTKQISDFLKSLSYLFEVLAEGADSAALVYGDLKAFLHSEEDELPRSLKQALKIMGCREFQEGIISLSQSVIPVMVGSLQACKREASIYKIPTRKERVTDRVLYIEKATNNGNSSLENTGQHNKPDGVDLHDLIPSEELQSENSYFSQKRFSFKARSFKRKLSDYGTERYGRSFAGNRAVQRGLLERLIDKFSSEPGMGFASAVVGCVARNIVLSGYEVMQRSKKADHERDFTTEGSEWELRALAPDVCEVQQQCEGKQYVSQGRNGFKGKTASDKHLPKENSGSGLTRLESLLDFASDSRGKSLIAKCIKVFVATAVSVYLDKTKDVNVYEDFVAGLTKPSHKVPAKELLRSVCSGAVETLVRTSHEVLSRQTGPDSNQLDLHQHEHAKQDEKIFSEDPRKDALEVVETSVGTKEGDSMRRYKSTTLVHEKDDSSTKSITLPSEVCDSMLISENTLRRTLSARDSSHFRINEDGKEKLLGPQPHQHPRTTVTKQRQGSNGGPINLIDGLSKALAVPSNRKLVIDVAGAIASEAVRSFFDVILSIFKPVFGGEAGRQEHARILSFQEVSYLGLDKVRHITKILIANSLVLSTLWLAVIMHIFTTGFLEPV</sequence>
<accession>A0ACC2D4T4</accession>
<gene>
    <name evidence="1" type="ORF">O6H91_07G047100</name>
</gene>
<protein>
    <submittedName>
        <fullName evidence="1">Uncharacterized protein</fullName>
    </submittedName>
</protein>
<name>A0ACC2D4T4_DIPCM</name>